<dbReference type="InterPro" id="IPR029058">
    <property type="entry name" value="AB_hydrolase_fold"/>
</dbReference>
<dbReference type="EMBL" id="AP017424">
    <property type="protein sequence ID" value="BAU85254.1"/>
    <property type="molecule type" value="Genomic_DNA"/>
</dbReference>
<dbReference type="GO" id="GO:0016747">
    <property type="term" value="F:acyltransferase activity, transferring groups other than amino-acyl groups"/>
    <property type="evidence" value="ECO:0007669"/>
    <property type="project" value="TreeGrafter"/>
</dbReference>
<accession>A0A160P2U7</accession>
<dbReference type="Gene3D" id="3.40.50.1820">
    <property type="entry name" value="alpha/beta hydrolase"/>
    <property type="match status" value="1"/>
</dbReference>
<keyword evidence="4" id="KW-1185">Reference proteome</keyword>
<feature type="signal peptide" evidence="2">
    <location>
        <begin position="1"/>
        <end position="30"/>
    </location>
</feature>
<dbReference type="InterPro" id="IPR050583">
    <property type="entry name" value="Mycobacterial_A85_antigen"/>
</dbReference>
<feature type="region of interest" description="Disordered" evidence="1">
    <location>
        <begin position="42"/>
        <end position="83"/>
    </location>
</feature>
<dbReference type="PANTHER" id="PTHR48098">
    <property type="entry name" value="ENTEROCHELIN ESTERASE-RELATED"/>
    <property type="match status" value="1"/>
</dbReference>
<evidence type="ECO:0008006" key="5">
    <source>
        <dbReference type="Google" id="ProtNLM"/>
    </source>
</evidence>
<keyword evidence="2" id="KW-0732">Signal</keyword>
<sequence length="364" mass="39287">MTRHLSRSPFSRLPRAVAAGTALTTLTALALLTGCSSSDDGDAVSFDTPRHSPAGRQQAAAATRPGNSEAKTPVPRTVFPTGPEASFTTAATLDDGTKIGVTELHGAKSGFTGKVWVWAPKQYFDPKYADSGFPVLISLPGSYGYPVNYWMGKDLGLQSNISRWSEEGKGLPFIVVMPVLNPDNKHYYDGSDIPGQPRMGTWLSEDVPDFVQANFRTFASRDGWAFMGSSSGGFAGLKAVLQRPDRFKAVIASGPDTVPDSPLWRGYEAQKQANNPERLATALAQKPDTPGNRVYLAFQIGTKETSIKMLKHFIQAYTNKGPVKSHLQVIQNGGHNARTYIKGMDEGSIAWISQYLQGPVASSS</sequence>
<dbReference type="AlphaFoldDB" id="A0A160P2U7"/>
<dbReference type="Proteomes" id="UP000217676">
    <property type="component" value="Chromosome"/>
</dbReference>
<organism evidence="3 4">
    <name type="scientific">Streptomyces laurentii</name>
    <dbReference type="NCBI Taxonomy" id="39478"/>
    <lineage>
        <taxon>Bacteria</taxon>
        <taxon>Bacillati</taxon>
        <taxon>Actinomycetota</taxon>
        <taxon>Actinomycetes</taxon>
        <taxon>Kitasatosporales</taxon>
        <taxon>Streptomycetaceae</taxon>
        <taxon>Streptomyces</taxon>
    </lineage>
</organism>
<dbReference type="PANTHER" id="PTHR48098:SF1">
    <property type="entry name" value="DIACYLGLYCEROL ACYLTRANSFERASE_MYCOLYLTRANSFERASE AG85A"/>
    <property type="match status" value="1"/>
</dbReference>
<dbReference type="RefSeq" id="WP_359884801.1">
    <property type="nucleotide sequence ID" value="NZ_JBEYHT010000079.1"/>
</dbReference>
<dbReference type="SUPFAM" id="SSF53474">
    <property type="entry name" value="alpha/beta-Hydrolases"/>
    <property type="match status" value="1"/>
</dbReference>
<evidence type="ECO:0000256" key="1">
    <source>
        <dbReference type="SAM" id="MobiDB-lite"/>
    </source>
</evidence>
<gene>
    <name evidence="3" type="ORF">SLA_4366</name>
</gene>
<reference evidence="3 4" key="1">
    <citation type="journal article" date="2016" name="Genome Announc.">
        <title>Complete Genome Sequence of Thiostrepton-Producing Streptomyces laurentii ATCC 31255.</title>
        <authorList>
            <person name="Doi K."/>
            <person name="Fujino Y."/>
            <person name="Nagayoshi Y."/>
            <person name="Ohshima T."/>
            <person name="Ogata S."/>
        </authorList>
    </citation>
    <scope>NUCLEOTIDE SEQUENCE [LARGE SCALE GENOMIC DNA]</scope>
    <source>
        <strain evidence="3 4">ATCC 31255</strain>
    </source>
</reference>
<dbReference type="InterPro" id="IPR000801">
    <property type="entry name" value="Esterase-like"/>
</dbReference>
<evidence type="ECO:0000313" key="4">
    <source>
        <dbReference type="Proteomes" id="UP000217676"/>
    </source>
</evidence>
<dbReference type="PROSITE" id="PS51257">
    <property type="entry name" value="PROKAR_LIPOPROTEIN"/>
    <property type="match status" value="1"/>
</dbReference>
<protein>
    <recommendedName>
        <fullName evidence="5">Esterase</fullName>
    </recommendedName>
</protein>
<dbReference type="KEGG" id="slau:SLA_4366"/>
<name>A0A160P2U7_STRLU</name>
<evidence type="ECO:0000313" key="3">
    <source>
        <dbReference type="EMBL" id="BAU85254.1"/>
    </source>
</evidence>
<evidence type="ECO:0000256" key="2">
    <source>
        <dbReference type="SAM" id="SignalP"/>
    </source>
</evidence>
<proteinExistence type="predicted"/>
<feature type="chain" id="PRO_5039273807" description="Esterase" evidence="2">
    <location>
        <begin position="31"/>
        <end position="364"/>
    </location>
</feature>
<dbReference type="Pfam" id="PF00756">
    <property type="entry name" value="Esterase"/>
    <property type="match status" value="1"/>
</dbReference>